<dbReference type="InterPro" id="IPR036691">
    <property type="entry name" value="Endo/exonu/phosph_ase_sf"/>
</dbReference>
<dbReference type="GO" id="GO:0004767">
    <property type="term" value="F:sphingomyelin phosphodiesterase activity"/>
    <property type="evidence" value="ECO:0007669"/>
    <property type="project" value="InterPro"/>
</dbReference>
<dbReference type="eggNOG" id="COG3568">
    <property type="taxonomic scope" value="Bacteria"/>
</dbReference>
<gene>
    <name evidence="2" type="ORF">NX02_23705</name>
</gene>
<dbReference type="RefSeq" id="WP_025294471.1">
    <property type="nucleotide sequence ID" value="NZ_CP006644.1"/>
</dbReference>
<dbReference type="Pfam" id="PF03372">
    <property type="entry name" value="Exo_endo_phos"/>
    <property type="match status" value="1"/>
</dbReference>
<dbReference type="OrthoDB" id="7181414at2"/>
<dbReference type="PATRIC" id="fig|1123269.5.peg.4641"/>
<dbReference type="EMBL" id="CP006644">
    <property type="protein sequence ID" value="AHE56353.1"/>
    <property type="molecule type" value="Genomic_DNA"/>
</dbReference>
<dbReference type="HOGENOM" id="CLU_833798_0_0_5"/>
<keyword evidence="3" id="KW-1185">Reference proteome</keyword>
<feature type="domain" description="Endonuclease/exonuclease/phosphatase" evidence="1">
    <location>
        <begin position="44"/>
        <end position="272"/>
    </location>
</feature>
<organism evidence="2 3">
    <name type="scientific">Sphingomonas sanxanigenens DSM 19645 = NX02</name>
    <dbReference type="NCBI Taxonomy" id="1123269"/>
    <lineage>
        <taxon>Bacteria</taxon>
        <taxon>Pseudomonadati</taxon>
        <taxon>Pseudomonadota</taxon>
        <taxon>Alphaproteobacteria</taxon>
        <taxon>Sphingomonadales</taxon>
        <taxon>Sphingomonadaceae</taxon>
        <taxon>Sphingomonas</taxon>
    </lineage>
</organism>
<dbReference type="STRING" id="1123269.NX02_23705"/>
<reference evidence="2 3" key="1">
    <citation type="submission" date="2013-07" db="EMBL/GenBank/DDBJ databases">
        <title>Completed genome of Sphingomonas sanxanigenens NX02.</title>
        <authorList>
            <person name="Ma T."/>
            <person name="Huang H."/>
            <person name="Wu M."/>
            <person name="Li X."/>
            <person name="Li G."/>
        </authorList>
    </citation>
    <scope>NUCLEOTIDE SEQUENCE [LARGE SCALE GENOMIC DNA]</scope>
    <source>
        <strain evidence="2 3">NX02</strain>
    </source>
</reference>
<dbReference type="Proteomes" id="UP000018851">
    <property type="component" value="Chromosome"/>
</dbReference>
<protein>
    <recommendedName>
        <fullName evidence="1">Endonuclease/exonuclease/phosphatase domain-containing protein</fullName>
    </recommendedName>
</protein>
<evidence type="ECO:0000259" key="1">
    <source>
        <dbReference type="Pfam" id="PF03372"/>
    </source>
</evidence>
<name>W0AJ79_9SPHN</name>
<evidence type="ECO:0000313" key="2">
    <source>
        <dbReference type="EMBL" id="AHE56353.1"/>
    </source>
</evidence>
<evidence type="ECO:0000313" key="3">
    <source>
        <dbReference type="Proteomes" id="UP000018851"/>
    </source>
</evidence>
<proteinExistence type="predicted"/>
<dbReference type="PANTHER" id="PTHR16320:SF23">
    <property type="entry name" value="SPHINGOMYELINASE C 1"/>
    <property type="match status" value="1"/>
</dbReference>
<dbReference type="SUPFAM" id="SSF56219">
    <property type="entry name" value="DNase I-like"/>
    <property type="match status" value="1"/>
</dbReference>
<dbReference type="InterPro" id="IPR038772">
    <property type="entry name" value="Sph/SMPD2-like"/>
</dbReference>
<dbReference type="PANTHER" id="PTHR16320">
    <property type="entry name" value="SPHINGOMYELINASE FAMILY MEMBER"/>
    <property type="match status" value="1"/>
</dbReference>
<dbReference type="AlphaFoldDB" id="W0AJ79"/>
<accession>W0AJ79</accession>
<dbReference type="KEGG" id="ssan:NX02_23705"/>
<dbReference type="Gene3D" id="3.60.10.10">
    <property type="entry name" value="Endonuclease/exonuclease/phosphatase"/>
    <property type="match status" value="1"/>
</dbReference>
<dbReference type="InterPro" id="IPR005135">
    <property type="entry name" value="Endo/exonuclease/phosphatase"/>
</dbReference>
<sequence>MNAKLWLLAAVALGLGTVGRAGVDGTVAMPALDHRAPTDRIDVMTYNVGALPWPLAFGRPEALAKIADRLAALRAEGRAPDVVVLQEAFTDEARAIGARAGYRYEALGPGVGAQRPAAAPLALPGGRQFLRGETIGPVLSSGLVILSDYRITRVRSTAFPADACAGYDCLANKGALAATLAVPGVADPVEIVTTHLNSGNPSGRPEAENRLAFSAQMAALGRFVDGGRGRVRRTIQIVAGDFNMGHSPGRLALLAGYIRHWKMKPAAAMGRDKYAALCRSDEASCRGDLAIASNVPLIHSNDWQFYPSDETRLRPAAREVLFTRDPKGAKMLSDHIGFSVVYRFQ</sequence>